<sequence length="50" mass="5370">PGWPYLGKGYVQGLPPPSLASSSGRPTLGWETSHGWSPTWAVLYGRPTLC</sequence>
<keyword evidence="2" id="KW-1185">Reference proteome</keyword>
<dbReference type="EnsemblPlants" id="evm.model.ctgX26.4">
    <property type="protein sequence ID" value="cds.evm.model.ctgX26.4"/>
    <property type="gene ID" value="evm.TU.ctgX26.4"/>
</dbReference>
<dbReference type="Proteomes" id="UP000596661">
    <property type="component" value="Unassembled WGS sequence"/>
</dbReference>
<organism evidence="1 2">
    <name type="scientific">Cannabis sativa</name>
    <name type="common">Hemp</name>
    <name type="synonym">Marijuana</name>
    <dbReference type="NCBI Taxonomy" id="3483"/>
    <lineage>
        <taxon>Eukaryota</taxon>
        <taxon>Viridiplantae</taxon>
        <taxon>Streptophyta</taxon>
        <taxon>Embryophyta</taxon>
        <taxon>Tracheophyta</taxon>
        <taxon>Spermatophyta</taxon>
        <taxon>Magnoliopsida</taxon>
        <taxon>eudicotyledons</taxon>
        <taxon>Gunneridae</taxon>
        <taxon>Pentapetalae</taxon>
        <taxon>rosids</taxon>
        <taxon>fabids</taxon>
        <taxon>Rosales</taxon>
        <taxon>Cannabaceae</taxon>
        <taxon>Cannabis</taxon>
    </lineage>
</organism>
<dbReference type="Gramene" id="evm.model.ctgX26.4">
    <property type="protein sequence ID" value="cds.evm.model.ctgX26.4"/>
    <property type="gene ID" value="evm.TU.ctgX26.4"/>
</dbReference>
<evidence type="ECO:0000313" key="1">
    <source>
        <dbReference type="EnsemblPlants" id="cds.evm.model.ctgX26.4"/>
    </source>
</evidence>
<reference evidence="1" key="1">
    <citation type="submission" date="2021-03" db="UniProtKB">
        <authorList>
            <consortium name="EnsemblPlants"/>
        </authorList>
    </citation>
    <scope>IDENTIFICATION</scope>
</reference>
<protein>
    <submittedName>
        <fullName evidence="1">Uncharacterized protein</fullName>
    </submittedName>
</protein>
<proteinExistence type="predicted"/>
<name>A0A803QS58_CANSA</name>
<evidence type="ECO:0000313" key="2">
    <source>
        <dbReference type="Proteomes" id="UP000596661"/>
    </source>
</evidence>
<accession>A0A803QS58</accession>
<dbReference type="AlphaFoldDB" id="A0A803QS58"/>